<dbReference type="InterPro" id="IPR017853">
    <property type="entry name" value="GH"/>
</dbReference>
<gene>
    <name evidence="8" type="ORF">ACFSQS_04555</name>
</gene>
<dbReference type="Pfam" id="PF16499">
    <property type="entry name" value="Melibiase_2"/>
    <property type="match status" value="1"/>
</dbReference>
<dbReference type="InterPro" id="IPR002241">
    <property type="entry name" value="Glyco_hydro_27"/>
</dbReference>
<dbReference type="PANTHER" id="PTHR11452:SF75">
    <property type="entry name" value="ALPHA-GALACTOSIDASE MEL1"/>
    <property type="match status" value="1"/>
</dbReference>
<evidence type="ECO:0000256" key="3">
    <source>
        <dbReference type="ARBA" id="ARBA00022801"/>
    </source>
</evidence>
<evidence type="ECO:0000256" key="5">
    <source>
        <dbReference type="RuleBase" id="RU361168"/>
    </source>
</evidence>
<organism evidence="8 9">
    <name type="scientific">Gelatiniphilus marinus</name>
    <dbReference type="NCBI Taxonomy" id="1759464"/>
    <lineage>
        <taxon>Bacteria</taxon>
        <taxon>Pseudomonadati</taxon>
        <taxon>Bacteroidota</taxon>
        <taxon>Flavobacteriia</taxon>
        <taxon>Flavobacteriales</taxon>
        <taxon>Flavobacteriaceae</taxon>
        <taxon>Gelatiniphilus</taxon>
    </lineage>
</organism>
<dbReference type="PANTHER" id="PTHR11452">
    <property type="entry name" value="ALPHA-GALACTOSIDASE/ALPHA-N-ACETYLGALACTOSAMINIDASE"/>
    <property type="match status" value="1"/>
</dbReference>
<comment type="catalytic activity">
    <reaction evidence="5">
        <text>Hydrolysis of terminal, non-reducing alpha-D-galactose residues in alpha-D-galactosides, including galactose oligosaccharides, galactomannans and galactolipids.</text>
        <dbReference type="EC" id="3.2.1.22"/>
    </reaction>
</comment>
<proteinExistence type="inferred from homology"/>
<dbReference type="Proteomes" id="UP001597441">
    <property type="component" value="Unassembled WGS sequence"/>
</dbReference>
<feature type="signal peptide" evidence="6">
    <location>
        <begin position="1"/>
        <end position="20"/>
    </location>
</feature>
<comment type="similarity">
    <text evidence="1 5">Belongs to the glycosyl hydrolase 27 family.</text>
</comment>
<dbReference type="SUPFAM" id="SSF51445">
    <property type="entry name" value="(Trans)glycosidases"/>
    <property type="match status" value="1"/>
</dbReference>
<protein>
    <recommendedName>
        <fullName evidence="5">Alpha-galactosidase</fullName>
        <ecNumber evidence="5">3.2.1.22</ecNumber>
    </recommendedName>
    <alternativeName>
        <fullName evidence="5">Melibiase</fullName>
    </alternativeName>
</protein>
<evidence type="ECO:0000313" key="9">
    <source>
        <dbReference type="Proteomes" id="UP001597441"/>
    </source>
</evidence>
<dbReference type="Pfam" id="PF17801">
    <property type="entry name" value="Melibiase_C"/>
    <property type="match status" value="1"/>
</dbReference>
<dbReference type="InterPro" id="IPR013780">
    <property type="entry name" value="Glyco_hydro_b"/>
</dbReference>
<dbReference type="InterPro" id="IPR000111">
    <property type="entry name" value="Glyco_hydro_27/36_CS"/>
</dbReference>
<evidence type="ECO:0000256" key="4">
    <source>
        <dbReference type="ARBA" id="ARBA00023295"/>
    </source>
</evidence>
<dbReference type="InterPro" id="IPR013785">
    <property type="entry name" value="Aldolase_TIM"/>
</dbReference>
<dbReference type="PROSITE" id="PS00512">
    <property type="entry name" value="ALPHA_GALACTOSIDASE"/>
    <property type="match status" value="1"/>
</dbReference>
<dbReference type="CDD" id="cd14792">
    <property type="entry name" value="GH27"/>
    <property type="match status" value="1"/>
</dbReference>
<dbReference type="PRINTS" id="PR00740">
    <property type="entry name" value="GLHYDRLASE27"/>
</dbReference>
<dbReference type="EMBL" id="JBHULK010000001">
    <property type="protein sequence ID" value="MFD2534368.1"/>
    <property type="molecule type" value="Genomic_DNA"/>
</dbReference>
<keyword evidence="9" id="KW-1185">Reference proteome</keyword>
<dbReference type="Gene3D" id="3.20.20.70">
    <property type="entry name" value="Aldolase class I"/>
    <property type="match status" value="1"/>
</dbReference>
<keyword evidence="2 6" id="KW-0732">Signal</keyword>
<sequence length="392" mass="44710">MKSLQLFFLGCLLTSSLVFGQKFENLALTPPMGWNSWNAFECEGVNETVIREMADAMVEKGLKDVGYEYIVIDDCWQIGRDKDGYIIVDKEKFPSGIKVLADYVHSKGLKFGIYSDAGTMTCARRPGSKGFEYKDAETYAKWGVDYLKYDWCFTEGQDAQQSYKLMRDALYKAGRPIVFSMCEWGENKPWEWAENVGHLWRTTLDIDMNGRFDGNVNGNLFGWSDLVDMQVGLEKYAGPGHWNDPDMLAVGNNMPINEARAHFSMWAMLAAPLMAGNDLRTMSFTDQEILTNKALIAVNQDALGKQGFKIKDYGNFEVWQKPLSNGDIAICLFNREITNKKYQVNWNQMNIKDFSGEYTIENLWQNKTIGTTNTNILIEVPARDVVVFRLKK</sequence>
<feature type="chain" id="PRO_5046047799" description="Alpha-galactosidase" evidence="6">
    <location>
        <begin position="21"/>
        <end position="392"/>
    </location>
</feature>
<keyword evidence="4 5" id="KW-0326">Glycosidase</keyword>
<evidence type="ECO:0000256" key="6">
    <source>
        <dbReference type="SAM" id="SignalP"/>
    </source>
</evidence>
<dbReference type="RefSeq" id="WP_388014770.1">
    <property type="nucleotide sequence ID" value="NZ_JBHUDT010000001.1"/>
</dbReference>
<dbReference type="GO" id="GO:0016798">
    <property type="term" value="F:hydrolase activity, acting on glycosyl bonds"/>
    <property type="evidence" value="ECO:0007669"/>
    <property type="project" value="UniProtKB-KW"/>
</dbReference>
<dbReference type="InterPro" id="IPR041233">
    <property type="entry name" value="Melibiase_C"/>
</dbReference>
<evidence type="ECO:0000313" key="8">
    <source>
        <dbReference type="EMBL" id="MFD2534368.1"/>
    </source>
</evidence>
<dbReference type="EC" id="3.2.1.22" evidence="5"/>
<evidence type="ECO:0000256" key="1">
    <source>
        <dbReference type="ARBA" id="ARBA00009743"/>
    </source>
</evidence>
<feature type="domain" description="Alpha galactosidase C-terminal" evidence="7">
    <location>
        <begin position="314"/>
        <end position="390"/>
    </location>
</feature>
<keyword evidence="5" id="KW-1015">Disulfide bond</keyword>
<evidence type="ECO:0000259" key="7">
    <source>
        <dbReference type="Pfam" id="PF17801"/>
    </source>
</evidence>
<name>A0ABW5JPH9_9FLAO</name>
<accession>A0ABW5JPH9</accession>
<dbReference type="Gene3D" id="2.60.40.1180">
    <property type="entry name" value="Golgi alpha-mannosidase II"/>
    <property type="match status" value="1"/>
</dbReference>
<comment type="caution">
    <text evidence="8">The sequence shown here is derived from an EMBL/GenBank/DDBJ whole genome shotgun (WGS) entry which is preliminary data.</text>
</comment>
<keyword evidence="3 5" id="KW-0378">Hydrolase</keyword>
<evidence type="ECO:0000256" key="2">
    <source>
        <dbReference type="ARBA" id="ARBA00022729"/>
    </source>
</evidence>
<reference evidence="9" key="1">
    <citation type="journal article" date="2019" name="Int. J. Syst. Evol. Microbiol.">
        <title>The Global Catalogue of Microorganisms (GCM) 10K type strain sequencing project: providing services to taxonomists for standard genome sequencing and annotation.</title>
        <authorList>
            <consortium name="The Broad Institute Genomics Platform"/>
            <consortium name="The Broad Institute Genome Sequencing Center for Infectious Disease"/>
            <person name="Wu L."/>
            <person name="Ma J."/>
        </authorList>
    </citation>
    <scope>NUCLEOTIDE SEQUENCE [LARGE SCALE GENOMIC DNA]</scope>
    <source>
        <strain evidence="9">KCTC 42903</strain>
    </source>
</reference>
<dbReference type="SUPFAM" id="SSF51011">
    <property type="entry name" value="Glycosyl hydrolase domain"/>
    <property type="match status" value="1"/>
</dbReference>